<name>L1IH08_GUITC</name>
<keyword evidence="4" id="KW-1185">Reference proteome</keyword>
<dbReference type="AlphaFoldDB" id="L1IH08"/>
<dbReference type="EnsemblProtists" id="EKX35352">
    <property type="protein sequence ID" value="EKX35352"/>
    <property type="gene ID" value="GUITHDRAFT_146554"/>
</dbReference>
<dbReference type="KEGG" id="gtt:GUITHDRAFT_146554"/>
<evidence type="ECO:0000313" key="4">
    <source>
        <dbReference type="Proteomes" id="UP000011087"/>
    </source>
</evidence>
<dbReference type="EMBL" id="JH993092">
    <property type="protein sequence ID" value="EKX35352.1"/>
    <property type="molecule type" value="Genomic_DNA"/>
</dbReference>
<reference evidence="4" key="2">
    <citation type="submission" date="2012-11" db="EMBL/GenBank/DDBJ databases">
        <authorList>
            <person name="Kuo A."/>
            <person name="Curtis B.A."/>
            <person name="Tanifuji G."/>
            <person name="Burki F."/>
            <person name="Gruber A."/>
            <person name="Irimia M."/>
            <person name="Maruyama S."/>
            <person name="Arias M.C."/>
            <person name="Ball S.G."/>
            <person name="Gile G.H."/>
            <person name="Hirakawa Y."/>
            <person name="Hopkins J.F."/>
            <person name="Rensing S.A."/>
            <person name="Schmutz J."/>
            <person name="Symeonidi A."/>
            <person name="Elias M."/>
            <person name="Eveleigh R.J."/>
            <person name="Herman E.K."/>
            <person name="Klute M.J."/>
            <person name="Nakayama T."/>
            <person name="Obornik M."/>
            <person name="Reyes-Prieto A."/>
            <person name="Armbrust E.V."/>
            <person name="Aves S.J."/>
            <person name="Beiko R.G."/>
            <person name="Coutinho P."/>
            <person name="Dacks J.B."/>
            <person name="Durnford D.G."/>
            <person name="Fast N.M."/>
            <person name="Green B.R."/>
            <person name="Grisdale C."/>
            <person name="Hempe F."/>
            <person name="Henrissat B."/>
            <person name="Hoppner M.P."/>
            <person name="Ishida K.-I."/>
            <person name="Kim E."/>
            <person name="Koreny L."/>
            <person name="Kroth P.G."/>
            <person name="Liu Y."/>
            <person name="Malik S.-B."/>
            <person name="Maier U.G."/>
            <person name="McRose D."/>
            <person name="Mock T."/>
            <person name="Neilson J.A."/>
            <person name="Onodera N.T."/>
            <person name="Poole A.M."/>
            <person name="Pritham E.J."/>
            <person name="Richards T.A."/>
            <person name="Rocap G."/>
            <person name="Roy S.W."/>
            <person name="Sarai C."/>
            <person name="Schaack S."/>
            <person name="Shirato S."/>
            <person name="Slamovits C.H."/>
            <person name="Spencer D.F."/>
            <person name="Suzuki S."/>
            <person name="Worden A.Z."/>
            <person name="Zauner S."/>
            <person name="Barry K."/>
            <person name="Bell C."/>
            <person name="Bharti A.K."/>
            <person name="Crow J.A."/>
            <person name="Grimwood J."/>
            <person name="Kramer R."/>
            <person name="Lindquist E."/>
            <person name="Lucas S."/>
            <person name="Salamov A."/>
            <person name="McFadden G.I."/>
            <person name="Lane C.E."/>
            <person name="Keeling P.J."/>
            <person name="Gray M.W."/>
            <person name="Grigoriev I.V."/>
            <person name="Archibald J.M."/>
        </authorList>
    </citation>
    <scope>NUCLEOTIDE SEQUENCE</scope>
    <source>
        <strain evidence="4">CCMP2712</strain>
    </source>
</reference>
<protein>
    <submittedName>
        <fullName evidence="2 3">Uncharacterized protein</fullName>
    </submittedName>
</protein>
<feature type="coiled-coil region" evidence="1">
    <location>
        <begin position="6"/>
        <end position="40"/>
    </location>
</feature>
<dbReference type="PaxDb" id="55529-EKX35352"/>
<organism evidence="2">
    <name type="scientific">Guillardia theta (strain CCMP2712)</name>
    <name type="common">Cryptophyte</name>
    <dbReference type="NCBI Taxonomy" id="905079"/>
    <lineage>
        <taxon>Eukaryota</taxon>
        <taxon>Cryptophyceae</taxon>
        <taxon>Pyrenomonadales</taxon>
        <taxon>Geminigeraceae</taxon>
        <taxon>Guillardia</taxon>
    </lineage>
</organism>
<dbReference type="HOGENOM" id="CLU_1113099_0_0_1"/>
<evidence type="ECO:0000313" key="2">
    <source>
        <dbReference type="EMBL" id="EKX35352.1"/>
    </source>
</evidence>
<dbReference type="RefSeq" id="XP_005822332.1">
    <property type="nucleotide sequence ID" value="XM_005822275.1"/>
</dbReference>
<sequence>MEFDSVLELANKYQEAKDALSVLQAENRKLQKELEEEYLRQIVGGVRQLQGLSGNFLWKATRARRYGSVEVNLEEMDIVLKERSSSEQVLQGEVKRLNDQIARMTAGGSQSQQDNRGPSKSSWDRNIFRHFLLQREKLEAKVQEIESAFERAIELESKRRTPDRLSFASQESKDSDSVQSLDLEKAGFDADDITSKFSSSHPSYQADRTSSKSSSASLGLYLDSTRIIRILPGSIAARAGLTVSQLLCWA</sequence>
<evidence type="ECO:0000256" key="1">
    <source>
        <dbReference type="SAM" id="Coils"/>
    </source>
</evidence>
<dbReference type="GeneID" id="17292097"/>
<dbReference type="Proteomes" id="UP000011087">
    <property type="component" value="Unassembled WGS sequence"/>
</dbReference>
<proteinExistence type="predicted"/>
<evidence type="ECO:0000313" key="3">
    <source>
        <dbReference type="EnsemblProtists" id="EKX35352"/>
    </source>
</evidence>
<reference evidence="2 4" key="1">
    <citation type="journal article" date="2012" name="Nature">
        <title>Algal genomes reveal evolutionary mosaicism and the fate of nucleomorphs.</title>
        <authorList>
            <consortium name="DOE Joint Genome Institute"/>
            <person name="Curtis B.A."/>
            <person name="Tanifuji G."/>
            <person name="Burki F."/>
            <person name="Gruber A."/>
            <person name="Irimia M."/>
            <person name="Maruyama S."/>
            <person name="Arias M.C."/>
            <person name="Ball S.G."/>
            <person name="Gile G.H."/>
            <person name="Hirakawa Y."/>
            <person name="Hopkins J.F."/>
            <person name="Kuo A."/>
            <person name="Rensing S.A."/>
            <person name="Schmutz J."/>
            <person name="Symeonidi A."/>
            <person name="Elias M."/>
            <person name="Eveleigh R.J."/>
            <person name="Herman E.K."/>
            <person name="Klute M.J."/>
            <person name="Nakayama T."/>
            <person name="Obornik M."/>
            <person name="Reyes-Prieto A."/>
            <person name="Armbrust E.V."/>
            <person name="Aves S.J."/>
            <person name="Beiko R.G."/>
            <person name="Coutinho P."/>
            <person name="Dacks J.B."/>
            <person name="Durnford D.G."/>
            <person name="Fast N.M."/>
            <person name="Green B.R."/>
            <person name="Grisdale C.J."/>
            <person name="Hempel F."/>
            <person name="Henrissat B."/>
            <person name="Hoppner M.P."/>
            <person name="Ishida K."/>
            <person name="Kim E."/>
            <person name="Koreny L."/>
            <person name="Kroth P.G."/>
            <person name="Liu Y."/>
            <person name="Malik S.B."/>
            <person name="Maier U.G."/>
            <person name="McRose D."/>
            <person name="Mock T."/>
            <person name="Neilson J.A."/>
            <person name="Onodera N.T."/>
            <person name="Poole A.M."/>
            <person name="Pritham E.J."/>
            <person name="Richards T.A."/>
            <person name="Rocap G."/>
            <person name="Roy S.W."/>
            <person name="Sarai C."/>
            <person name="Schaack S."/>
            <person name="Shirato S."/>
            <person name="Slamovits C.H."/>
            <person name="Spencer D.F."/>
            <person name="Suzuki S."/>
            <person name="Worden A.Z."/>
            <person name="Zauner S."/>
            <person name="Barry K."/>
            <person name="Bell C."/>
            <person name="Bharti A.K."/>
            <person name="Crow J.A."/>
            <person name="Grimwood J."/>
            <person name="Kramer R."/>
            <person name="Lindquist E."/>
            <person name="Lucas S."/>
            <person name="Salamov A."/>
            <person name="McFadden G.I."/>
            <person name="Lane C.E."/>
            <person name="Keeling P.J."/>
            <person name="Gray M.W."/>
            <person name="Grigoriev I.V."/>
            <person name="Archibald J.M."/>
        </authorList>
    </citation>
    <scope>NUCLEOTIDE SEQUENCE</scope>
    <source>
        <strain evidence="2 4">CCMP2712</strain>
    </source>
</reference>
<keyword evidence="1" id="KW-0175">Coiled coil</keyword>
<accession>L1IH08</accession>
<gene>
    <name evidence="2" type="ORF">GUITHDRAFT_146554</name>
</gene>
<reference evidence="3" key="3">
    <citation type="submission" date="2015-06" db="UniProtKB">
        <authorList>
            <consortium name="EnsemblProtists"/>
        </authorList>
    </citation>
    <scope>IDENTIFICATION</scope>
</reference>